<keyword evidence="1" id="KW-0472">Membrane</keyword>
<dbReference type="AlphaFoldDB" id="A0A5N5CUK5"/>
<evidence type="ECO:0000256" key="1">
    <source>
        <dbReference type="SAM" id="Phobius"/>
    </source>
</evidence>
<keyword evidence="3" id="KW-1185">Reference proteome</keyword>
<feature type="transmembrane region" description="Helical" evidence="1">
    <location>
        <begin position="133"/>
        <end position="157"/>
    </location>
</feature>
<name>A0A5N5CUK5_9PEZI</name>
<evidence type="ECO:0000313" key="3">
    <source>
        <dbReference type="Proteomes" id="UP000325902"/>
    </source>
</evidence>
<accession>A0A5N5CUK5</accession>
<evidence type="ECO:0000313" key="2">
    <source>
        <dbReference type="EMBL" id="KAB2569023.1"/>
    </source>
</evidence>
<keyword evidence="1" id="KW-1133">Transmembrane helix</keyword>
<proteinExistence type="predicted"/>
<dbReference type="Proteomes" id="UP000325902">
    <property type="component" value="Unassembled WGS sequence"/>
</dbReference>
<comment type="caution">
    <text evidence="2">The sequence shown here is derived from an EMBL/GenBank/DDBJ whole genome shotgun (WGS) entry which is preliminary data.</text>
</comment>
<dbReference type="OrthoDB" id="3932648at2759"/>
<reference evidence="2 3" key="1">
    <citation type="journal article" date="2019" name="Sci. Rep.">
        <title>A multi-omics analysis of the grapevine pathogen Lasiodiplodia theobromae reveals that temperature affects the expression of virulence- and pathogenicity-related genes.</title>
        <authorList>
            <person name="Felix C."/>
            <person name="Meneses R."/>
            <person name="Goncalves M.F.M."/>
            <person name="Tilleman L."/>
            <person name="Duarte A.S."/>
            <person name="Jorrin-Novo J.V."/>
            <person name="Van de Peer Y."/>
            <person name="Deforce D."/>
            <person name="Van Nieuwerburgh F."/>
            <person name="Esteves A.C."/>
            <person name="Alves A."/>
        </authorList>
    </citation>
    <scope>NUCLEOTIDE SEQUENCE [LARGE SCALE GENOMIC DNA]</scope>
    <source>
        <strain evidence="2 3">LA-SOL3</strain>
    </source>
</reference>
<sequence length="167" mass="18274">MSISKSAILPNYDPKIHEGLQLTSPYDPKISEALQPVIQEPKYSTDNNWHEAPQVILHDEPKFLAEDSAISPASPFTPTTPAPTYRTYPMNRGSEDQISLTRAPTADLQTIDLEKNKTKNKKQRRICGCTRTVFWLSLALGVAISVAASLAGGLLPVSNKKGDSANQ</sequence>
<keyword evidence="1" id="KW-0812">Transmembrane</keyword>
<organism evidence="2 3">
    <name type="scientific">Lasiodiplodia theobromae</name>
    <dbReference type="NCBI Taxonomy" id="45133"/>
    <lineage>
        <taxon>Eukaryota</taxon>
        <taxon>Fungi</taxon>
        <taxon>Dikarya</taxon>
        <taxon>Ascomycota</taxon>
        <taxon>Pezizomycotina</taxon>
        <taxon>Dothideomycetes</taxon>
        <taxon>Dothideomycetes incertae sedis</taxon>
        <taxon>Botryosphaeriales</taxon>
        <taxon>Botryosphaeriaceae</taxon>
        <taxon>Lasiodiplodia</taxon>
    </lineage>
</organism>
<protein>
    <submittedName>
        <fullName evidence="2">Uncharacterized protein</fullName>
    </submittedName>
</protein>
<dbReference type="EMBL" id="VCHE01000238">
    <property type="protein sequence ID" value="KAB2569023.1"/>
    <property type="molecule type" value="Genomic_DNA"/>
</dbReference>
<gene>
    <name evidence="2" type="ORF">DBV05_g12308</name>
</gene>